<dbReference type="AlphaFoldDB" id="A0A1C3X5U9"/>
<dbReference type="RefSeq" id="WP_244429318.1">
    <property type="nucleotide sequence ID" value="NZ_FMAE01000009.1"/>
</dbReference>
<gene>
    <name evidence="1" type="ORF">GA0061099_1009264</name>
</gene>
<reference evidence="1 2" key="1">
    <citation type="submission" date="2016-08" db="EMBL/GenBank/DDBJ databases">
        <authorList>
            <person name="Seilhamer J.J."/>
        </authorList>
    </citation>
    <scope>NUCLEOTIDE SEQUENCE [LARGE SCALE GENOMIC DNA]</scope>
    <source>
        <strain evidence="1 2">CCBAU 10071</strain>
    </source>
</reference>
<proteinExistence type="predicted"/>
<dbReference type="Gene3D" id="3.90.1300.10">
    <property type="entry name" value="Amidase signature (AS) domain"/>
    <property type="match status" value="1"/>
</dbReference>
<organism evidence="1 2">
    <name type="scientific">Bradyrhizobium yuanmingense</name>
    <dbReference type="NCBI Taxonomy" id="108015"/>
    <lineage>
        <taxon>Bacteria</taxon>
        <taxon>Pseudomonadati</taxon>
        <taxon>Pseudomonadota</taxon>
        <taxon>Alphaproteobacteria</taxon>
        <taxon>Hyphomicrobiales</taxon>
        <taxon>Nitrobacteraceae</taxon>
        <taxon>Bradyrhizobium</taxon>
    </lineage>
</organism>
<sequence length="82" mass="8698">MQKSSRRNAGIAAAAVSAEAPISPKLDHARLDHASMSDIAHALADGHVTATALLKAYRARIEAYDRDGPSSMRSARSIPTRS</sequence>
<accession>A0A1C3X5U9</accession>
<evidence type="ECO:0000313" key="2">
    <source>
        <dbReference type="Proteomes" id="UP000183174"/>
    </source>
</evidence>
<dbReference type="Proteomes" id="UP000183174">
    <property type="component" value="Unassembled WGS sequence"/>
</dbReference>
<protein>
    <submittedName>
        <fullName evidence="1">Amidase</fullName>
    </submittedName>
</protein>
<dbReference type="EMBL" id="FMAE01000009">
    <property type="protein sequence ID" value="SCB47607.1"/>
    <property type="molecule type" value="Genomic_DNA"/>
</dbReference>
<name>A0A1C3X5U9_9BRAD</name>
<evidence type="ECO:0000313" key="1">
    <source>
        <dbReference type="EMBL" id="SCB47607.1"/>
    </source>
</evidence>
<dbReference type="InterPro" id="IPR036928">
    <property type="entry name" value="AS_sf"/>
</dbReference>